<feature type="non-terminal residue" evidence="2">
    <location>
        <position position="1"/>
    </location>
</feature>
<organism evidence="2">
    <name type="scientific">Tanacetum cinerariifolium</name>
    <name type="common">Dalmatian daisy</name>
    <name type="synonym">Chrysanthemum cinerariifolium</name>
    <dbReference type="NCBI Taxonomy" id="118510"/>
    <lineage>
        <taxon>Eukaryota</taxon>
        <taxon>Viridiplantae</taxon>
        <taxon>Streptophyta</taxon>
        <taxon>Embryophyta</taxon>
        <taxon>Tracheophyta</taxon>
        <taxon>Spermatophyta</taxon>
        <taxon>Magnoliopsida</taxon>
        <taxon>eudicotyledons</taxon>
        <taxon>Gunneridae</taxon>
        <taxon>Pentapetalae</taxon>
        <taxon>asterids</taxon>
        <taxon>campanulids</taxon>
        <taxon>Asterales</taxon>
        <taxon>Asteraceae</taxon>
        <taxon>Asteroideae</taxon>
        <taxon>Anthemideae</taxon>
        <taxon>Anthemidinae</taxon>
        <taxon>Tanacetum</taxon>
    </lineage>
</organism>
<evidence type="ECO:0000313" key="2">
    <source>
        <dbReference type="EMBL" id="GFA41188.1"/>
    </source>
</evidence>
<comment type="caution">
    <text evidence="2">The sequence shown here is derived from an EMBL/GenBank/DDBJ whole genome shotgun (WGS) entry which is preliminary data.</text>
</comment>
<feature type="region of interest" description="Disordered" evidence="1">
    <location>
        <begin position="1"/>
        <end position="36"/>
    </location>
</feature>
<dbReference type="EMBL" id="BKCJ010419414">
    <property type="protein sequence ID" value="GFA41188.1"/>
    <property type="molecule type" value="Genomic_DNA"/>
</dbReference>
<feature type="compositionally biased region" description="Basic and acidic residues" evidence="1">
    <location>
        <begin position="1"/>
        <end position="20"/>
    </location>
</feature>
<name>A0A699JL20_TANCI</name>
<reference evidence="2" key="1">
    <citation type="journal article" date="2019" name="Sci. Rep.">
        <title>Draft genome of Tanacetum cinerariifolium, the natural source of mosquito coil.</title>
        <authorList>
            <person name="Yamashiro T."/>
            <person name="Shiraishi A."/>
            <person name="Satake H."/>
            <person name="Nakayama K."/>
        </authorList>
    </citation>
    <scope>NUCLEOTIDE SEQUENCE</scope>
</reference>
<sequence length="36" mass="4245">RGDGEVGRIQRTDKRPAMKMEKKRGKKKLEEENMTL</sequence>
<dbReference type="AlphaFoldDB" id="A0A699JL20"/>
<proteinExistence type="predicted"/>
<gene>
    <name evidence="2" type="ORF">Tci_613160</name>
</gene>
<accession>A0A699JL20</accession>
<evidence type="ECO:0000256" key="1">
    <source>
        <dbReference type="SAM" id="MobiDB-lite"/>
    </source>
</evidence>
<protein>
    <submittedName>
        <fullName evidence="2">Uncharacterized protein</fullName>
    </submittedName>
</protein>